<name>A0A067N3C3_BOTB1</name>
<dbReference type="Proteomes" id="UP000027195">
    <property type="component" value="Unassembled WGS sequence"/>
</dbReference>
<feature type="compositionally biased region" description="Polar residues" evidence="1">
    <location>
        <begin position="30"/>
        <end position="41"/>
    </location>
</feature>
<dbReference type="InParanoid" id="A0A067N3C3"/>
<gene>
    <name evidence="2" type="ORF">BOTBODRAFT_203945</name>
</gene>
<feature type="region of interest" description="Disordered" evidence="1">
    <location>
        <begin position="1"/>
        <end position="268"/>
    </location>
</feature>
<organism evidence="2 3">
    <name type="scientific">Botryobasidium botryosum (strain FD-172 SS1)</name>
    <dbReference type="NCBI Taxonomy" id="930990"/>
    <lineage>
        <taxon>Eukaryota</taxon>
        <taxon>Fungi</taxon>
        <taxon>Dikarya</taxon>
        <taxon>Basidiomycota</taxon>
        <taxon>Agaricomycotina</taxon>
        <taxon>Agaricomycetes</taxon>
        <taxon>Cantharellales</taxon>
        <taxon>Botryobasidiaceae</taxon>
        <taxon>Botryobasidium</taxon>
    </lineage>
</organism>
<feature type="compositionally biased region" description="Basic and acidic residues" evidence="1">
    <location>
        <begin position="93"/>
        <end position="119"/>
    </location>
</feature>
<feature type="compositionally biased region" description="Low complexity" evidence="1">
    <location>
        <begin position="185"/>
        <end position="197"/>
    </location>
</feature>
<dbReference type="EMBL" id="KL198016">
    <property type="protein sequence ID" value="KDQ21465.1"/>
    <property type="molecule type" value="Genomic_DNA"/>
</dbReference>
<keyword evidence="3" id="KW-1185">Reference proteome</keyword>
<feature type="compositionally biased region" description="Polar residues" evidence="1">
    <location>
        <begin position="120"/>
        <end position="129"/>
    </location>
</feature>
<sequence>MTSLIRPRSQTHQRIESPPSSPRVELGDVNPSTVELVSPTDSSTSSKKGKGKARAASEDDEEEDGLTGASGGYVASGDEASNTYPPQTDDEIAERKVAETLKRWEEVERLRRKTARESRSFAQPSSPTTDPGHVGRRGSLFWRSGKRDSIVSVGNANGNADGGGEEEGLRKHVASPVGSIDSSKTATPTATIVVTPPSKTNEAENPFASPLDHLPRAAGGAAAEPEESEDVTSFARSKTIIKPPAPQPLDIPMSIHEGRNWDMNGSPRERGAHALEQLEESGGRWWTDWLCGCREAPRGVNDSQGGRTNPFE</sequence>
<evidence type="ECO:0000256" key="1">
    <source>
        <dbReference type="SAM" id="MobiDB-lite"/>
    </source>
</evidence>
<accession>A0A067N3C3</accession>
<dbReference type="AlphaFoldDB" id="A0A067N3C3"/>
<evidence type="ECO:0000313" key="2">
    <source>
        <dbReference type="EMBL" id="KDQ21465.1"/>
    </source>
</evidence>
<feature type="compositionally biased region" description="Polar residues" evidence="1">
    <location>
        <begin position="1"/>
        <end position="12"/>
    </location>
</feature>
<evidence type="ECO:0000313" key="3">
    <source>
        <dbReference type="Proteomes" id="UP000027195"/>
    </source>
</evidence>
<protein>
    <submittedName>
        <fullName evidence="2">Uncharacterized protein</fullName>
    </submittedName>
</protein>
<dbReference type="OrthoDB" id="3269735at2759"/>
<proteinExistence type="predicted"/>
<dbReference type="HOGENOM" id="CLU_049777_0_0_1"/>
<reference evidence="3" key="1">
    <citation type="journal article" date="2014" name="Proc. Natl. Acad. Sci. U.S.A.">
        <title>Extensive sampling of basidiomycete genomes demonstrates inadequacy of the white-rot/brown-rot paradigm for wood decay fungi.</title>
        <authorList>
            <person name="Riley R."/>
            <person name="Salamov A.A."/>
            <person name="Brown D.W."/>
            <person name="Nagy L.G."/>
            <person name="Floudas D."/>
            <person name="Held B.W."/>
            <person name="Levasseur A."/>
            <person name="Lombard V."/>
            <person name="Morin E."/>
            <person name="Otillar R."/>
            <person name="Lindquist E.A."/>
            <person name="Sun H."/>
            <person name="LaButti K.M."/>
            <person name="Schmutz J."/>
            <person name="Jabbour D."/>
            <person name="Luo H."/>
            <person name="Baker S.E."/>
            <person name="Pisabarro A.G."/>
            <person name="Walton J.D."/>
            <person name="Blanchette R.A."/>
            <person name="Henrissat B."/>
            <person name="Martin F."/>
            <person name="Cullen D."/>
            <person name="Hibbett D.S."/>
            <person name="Grigoriev I.V."/>
        </authorList>
    </citation>
    <scope>NUCLEOTIDE SEQUENCE [LARGE SCALE GENOMIC DNA]</scope>
    <source>
        <strain evidence="3">FD-172 SS1</strain>
    </source>
</reference>